<name>A0A5K3EZU8_MESCO</name>
<dbReference type="InterPro" id="IPR012677">
    <property type="entry name" value="Nucleotide-bd_a/b_plait_sf"/>
</dbReference>
<evidence type="ECO:0000256" key="2">
    <source>
        <dbReference type="SAM" id="MobiDB-lite"/>
    </source>
</evidence>
<feature type="compositionally biased region" description="Polar residues" evidence="2">
    <location>
        <begin position="202"/>
        <end position="215"/>
    </location>
</feature>
<keyword evidence="1" id="KW-0694">RNA-binding</keyword>
<protein>
    <submittedName>
        <fullName evidence="4">RRM domain-containing protein</fullName>
    </submittedName>
</protein>
<feature type="region of interest" description="Disordered" evidence="2">
    <location>
        <begin position="69"/>
        <end position="298"/>
    </location>
</feature>
<dbReference type="InterPro" id="IPR050907">
    <property type="entry name" value="SRSF"/>
</dbReference>
<feature type="compositionally biased region" description="Basic and acidic residues" evidence="2">
    <location>
        <begin position="164"/>
        <end position="176"/>
    </location>
</feature>
<dbReference type="SUPFAM" id="SSF54928">
    <property type="entry name" value="RNA-binding domain, RBD"/>
    <property type="match status" value="1"/>
</dbReference>
<evidence type="ECO:0000313" key="4">
    <source>
        <dbReference type="WBParaSite" id="MCU_004459-RA"/>
    </source>
</evidence>
<dbReference type="WBParaSite" id="MCU_004459-RA">
    <property type="protein sequence ID" value="MCU_004459-RA"/>
    <property type="gene ID" value="MCU_004459"/>
</dbReference>
<dbReference type="Pfam" id="PF00076">
    <property type="entry name" value="RRM_1"/>
    <property type="match status" value="1"/>
</dbReference>
<proteinExistence type="predicted"/>
<evidence type="ECO:0000259" key="3">
    <source>
        <dbReference type="PROSITE" id="PS50102"/>
    </source>
</evidence>
<accession>A0A5K3EZU8</accession>
<dbReference type="Gene3D" id="3.30.70.330">
    <property type="match status" value="1"/>
</dbReference>
<sequence length="298" mass="33182">MVKIFVGNLNPSSKSADLRKRFELYGKVTECDIVNNYAFVHMENEADAEAAIAKLHNSEFDGVKINVEMSHGKRGGGGGPMRRRFNDRGPRRDYRDDRYGGPPRAPYSRESPRGMGGPSGYPPMRDGRYDGPPAWGGDNYGPYPPRGPSRGYDSYNSGSQGRYPSREYDRNTRAASRDAPYGGSYQGSAPEPVPPPRDMQRKQSPPRSRFDSYNTGYGDYGRFRDHAQPTNGPPPRSGDYYDNYGSYGGSGSYDYGSRDYHESDRGGNYGSSYDYGYYGNRGNRSPPRGAPNYGYGRP</sequence>
<dbReference type="PROSITE" id="PS50102">
    <property type="entry name" value="RRM"/>
    <property type="match status" value="1"/>
</dbReference>
<organism evidence="4">
    <name type="scientific">Mesocestoides corti</name>
    <name type="common">Flatworm</name>
    <dbReference type="NCBI Taxonomy" id="53468"/>
    <lineage>
        <taxon>Eukaryota</taxon>
        <taxon>Metazoa</taxon>
        <taxon>Spiralia</taxon>
        <taxon>Lophotrochozoa</taxon>
        <taxon>Platyhelminthes</taxon>
        <taxon>Cestoda</taxon>
        <taxon>Eucestoda</taxon>
        <taxon>Cyclophyllidea</taxon>
        <taxon>Mesocestoididae</taxon>
        <taxon>Mesocestoides</taxon>
    </lineage>
</organism>
<evidence type="ECO:0000256" key="1">
    <source>
        <dbReference type="PROSITE-ProRule" id="PRU00176"/>
    </source>
</evidence>
<reference evidence="4" key="1">
    <citation type="submission" date="2019-11" db="UniProtKB">
        <authorList>
            <consortium name="WormBaseParasite"/>
        </authorList>
    </citation>
    <scope>IDENTIFICATION</scope>
</reference>
<dbReference type="InterPro" id="IPR000504">
    <property type="entry name" value="RRM_dom"/>
</dbReference>
<dbReference type="CDD" id="cd12343">
    <property type="entry name" value="RRM1_2_CoAA_like"/>
    <property type="match status" value="1"/>
</dbReference>
<feature type="compositionally biased region" description="Basic and acidic residues" evidence="2">
    <location>
        <begin position="84"/>
        <end position="99"/>
    </location>
</feature>
<feature type="compositionally biased region" description="Basic and acidic residues" evidence="2">
    <location>
        <begin position="256"/>
        <end position="265"/>
    </location>
</feature>
<dbReference type="SMART" id="SM00360">
    <property type="entry name" value="RRM"/>
    <property type="match status" value="1"/>
</dbReference>
<feature type="domain" description="RRM" evidence="3">
    <location>
        <begin position="2"/>
        <end position="72"/>
    </location>
</feature>
<feature type="compositionally biased region" description="Low complexity" evidence="2">
    <location>
        <begin position="270"/>
        <end position="285"/>
    </location>
</feature>
<dbReference type="GO" id="GO:0003723">
    <property type="term" value="F:RNA binding"/>
    <property type="evidence" value="ECO:0007669"/>
    <property type="project" value="UniProtKB-UniRule"/>
</dbReference>
<dbReference type="AlphaFoldDB" id="A0A5K3EZU8"/>
<dbReference type="PANTHER" id="PTHR23147">
    <property type="entry name" value="SERINE/ARGININE RICH SPLICING FACTOR"/>
    <property type="match status" value="1"/>
</dbReference>
<dbReference type="InterPro" id="IPR035979">
    <property type="entry name" value="RBD_domain_sf"/>
</dbReference>